<dbReference type="GO" id="GO:0016740">
    <property type="term" value="F:transferase activity"/>
    <property type="evidence" value="ECO:0007669"/>
    <property type="project" value="UniProtKB-KW"/>
</dbReference>
<sequence length="271" mass="29967">MVTTRVTWDSLPDSIRRDIEARTGPLSSVEPVSSGFNSELAVVLRSADGATFVKGLRADHPRVWTQNREKAVNPHVRPVTAALRWSIDNDEWNLLAFEHTPGRHIDYSPGSLDLAKFVQSLRTLQELPCPDIELKLAEKRWASYTDSPELFAGDYVLHTEWSPSNVLVGDAALFVDWAWATRGAAWIDPACWVVWLIASGHSPQDAESWAAQIPSWNDAPADAVAAFAAAQAAMWSAIAEADPEPWIKDMAAAAQRWSESRRIGARSQTAR</sequence>
<dbReference type="AlphaFoldDB" id="A0A229SWG6"/>
<dbReference type="Proteomes" id="UP000215199">
    <property type="component" value="Unassembled WGS sequence"/>
</dbReference>
<protein>
    <submittedName>
        <fullName evidence="1">Aminoglycoside phosphotransferase</fullName>
    </submittedName>
</protein>
<keyword evidence="2" id="KW-1185">Reference proteome</keyword>
<dbReference type="InterPro" id="IPR011009">
    <property type="entry name" value="Kinase-like_dom_sf"/>
</dbReference>
<organism evidence="1 2">
    <name type="scientific">Amycolatopsis vastitatis</name>
    <dbReference type="NCBI Taxonomy" id="1905142"/>
    <lineage>
        <taxon>Bacteria</taxon>
        <taxon>Bacillati</taxon>
        <taxon>Actinomycetota</taxon>
        <taxon>Actinomycetes</taxon>
        <taxon>Pseudonocardiales</taxon>
        <taxon>Pseudonocardiaceae</taxon>
        <taxon>Amycolatopsis</taxon>
    </lineage>
</organism>
<dbReference type="SUPFAM" id="SSF56112">
    <property type="entry name" value="Protein kinase-like (PK-like)"/>
    <property type="match status" value="1"/>
</dbReference>
<name>A0A229SWG6_9PSEU</name>
<accession>A0A229SWG6</accession>
<gene>
    <name evidence="1" type="ORF">CF165_32665</name>
</gene>
<keyword evidence="1" id="KW-0808">Transferase</keyword>
<evidence type="ECO:0000313" key="1">
    <source>
        <dbReference type="EMBL" id="OXM63113.1"/>
    </source>
</evidence>
<proteinExistence type="predicted"/>
<dbReference type="EMBL" id="NMUL01000038">
    <property type="protein sequence ID" value="OXM63113.1"/>
    <property type="molecule type" value="Genomic_DNA"/>
</dbReference>
<reference evidence="2" key="1">
    <citation type="submission" date="2017-07" db="EMBL/GenBank/DDBJ databases">
        <title>Comparative genome mining reveals phylogenetic distribution patterns of secondary metabolites in Amycolatopsis.</title>
        <authorList>
            <person name="Adamek M."/>
            <person name="Alanjary M."/>
            <person name="Sales-Ortells H."/>
            <person name="Goodfellow M."/>
            <person name="Bull A.T."/>
            <person name="Kalinowski J."/>
            <person name="Ziemert N."/>
        </authorList>
    </citation>
    <scope>NUCLEOTIDE SEQUENCE [LARGE SCALE GENOMIC DNA]</scope>
    <source>
        <strain evidence="2">H5</strain>
    </source>
</reference>
<dbReference type="RefSeq" id="WP_093951421.1">
    <property type="nucleotide sequence ID" value="NZ_NMUL01000038.1"/>
</dbReference>
<comment type="caution">
    <text evidence="1">The sequence shown here is derived from an EMBL/GenBank/DDBJ whole genome shotgun (WGS) entry which is preliminary data.</text>
</comment>
<evidence type="ECO:0000313" key="2">
    <source>
        <dbReference type="Proteomes" id="UP000215199"/>
    </source>
</evidence>
<dbReference type="OrthoDB" id="2570531at2"/>